<comment type="caution">
    <text evidence="2">The sequence shown here is derived from an EMBL/GenBank/DDBJ whole genome shotgun (WGS) entry which is preliminary data.</text>
</comment>
<name>A0ABV8AKV1_9FLAO</name>
<keyword evidence="1" id="KW-0812">Transmembrane</keyword>
<evidence type="ECO:0000256" key="1">
    <source>
        <dbReference type="SAM" id="Phobius"/>
    </source>
</evidence>
<accession>A0ABV8AKV1</accession>
<keyword evidence="3" id="KW-1185">Reference proteome</keyword>
<dbReference type="Proteomes" id="UP001595812">
    <property type="component" value="Unassembled WGS sequence"/>
</dbReference>
<keyword evidence="1" id="KW-0472">Membrane</keyword>
<dbReference type="RefSeq" id="WP_386099661.1">
    <property type="nucleotide sequence ID" value="NZ_JBHSAT010000004.1"/>
</dbReference>
<gene>
    <name evidence="2" type="ORF">ACFOSX_09250</name>
</gene>
<sequence length="174" mass="19708">MVLNNIDELIAKYNDAETSLQEEQQLRDYFNSDDVAPHLEQYRPLFKYFAMTQKETFTKDVPVIPNTKKTNRRSMYQWIAVAAVTVLMLGFLVPKALGPSPEEVKEQELAMAYYNQTKEALSLISIGMNAGKEQLNPLGTLPGHLNDGVEKAQGFNQLSKKIDNILNQTQTLKN</sequence>
<keyword evidence="1" id="KW-1133">Transmembrane helix</keyword>
<feature type="transmembrane region" description="Helical" evidence="1">
    <location>
        <begin position="75"/>
        <end position="93"/>
    </location>
</feature>
<organism evidence="2 3">
    <name type="scientific">Winogradskyella maritima</name>
    <dbReference type="NCBI Taxonomy" id="1517766"/>
    <lineage>
        <taxon>Bacteria</taxon>
        <taxon>Pseudomonadati</taxon>
        <taxon>Bacteroidota</taxon>
        <taxon>Flavobacteriia</taxon>
        <taxon>Flavobacteriales</taxon>
        <taxon>Flavobacteriaceae</taxon>
        <taxon>Winogradskyella</taxon>
    </lineage>
</organism>
<evidence type="ECO:0000313" key="2">
    <source>
        <dbReference type="EMBL" id="MFC3877416.1"/>
    </source>
</evidence>
<dbReference type="EMBL" id="JBHSAT010000004">
    <property type="protein sequence ID" value="MFC3877416.1"/>
    <property type="molecule type" value="Genomic_DNA"/>
</dbReference>
<proteinExistence type="predicted"/>
<protein>
    <submittedName>
        <fullName evidence="2">Uncharacterized protein</fullName>
    </submittedName>
</protein>
<evidence type="ECO:0000313" key="3">
    <source>
        <dbReference type="Proteomes" id="UP001595812"/>
    </source>
</evidence>
<reference evidence="3" key="1">
    <citation type="journal article" date="2019" name="Int. J. Syst. Evol. Microbiol.">
        <title>The Global Catalogue of Microorganisms (GCM) 10K type strain sequencing project: providing services to taxonomists for standard genome sequencing and annotation.</title>
        <authorList>
            <consortium name="The Broad Institute Genomics Platform"/>
            <consortium name="The Broad Institute Genome Sequencing Center for Infectious Disease"/>
            <person name="Wu L."/>
            <person name="Ma J."/>
        </authorList>
    </citation>
    <scope>NUCLEOTIDE SEQUENCE [LARGE SCALE GENOMIC DNA]</scope>
    <source>
        <strain evidence="3">CECT 8979</strain>
    </source>
</reference>